<sequence>MHLTFRSTDVTNATLATPDAHATFRVESHRMSPVSRTSTVHKTYPAADGGMQVGVLARIDWHCRPRPDVLHFDGNAVNSDVLFRNDGFRKRQFTFTGPDGRPYKWHADPDTVRLDAYDGATLATGHGAAHGPFGVRDGTLSINPAAYQMIDTIVMTFVYVEGIIEKRERGGAPPPPVC</sequence>
<dbReference type="Proteomes" id="UP000053558">
    <property type="component" value="Unassembled WGS sequence"/>
</dbReference>
<evidence type="ECO:0000313" key="2">
    <source>
        <dbReference type="EMBL" id="EIW81412.1"/>
    </source>
</evidence>
<dbReference type="InterPro" id="IPR046528">
    <property type="entry name" value="DUF6593"/>
</dbReference>
<gene>
    <name evidence="2" type="ORF">CONPUDRAFT_165563</name>
</gene>
<organism evidence="2 3">
    <name type="scientific">Coniophora puteana (strain RWD-64-598)</name>
    <name type="common">Brown rot fungus</name>
    <dbReference type="NCBI Taxonomy" id="741705"/>
    <lineage>
        <taxon>Eukaryota</taxon>
        <taxon>Fungi</taxon>
        <taxon>Dikarya</taxon>
        <taxon>Basidiomycota</taxon>
        <taxon>Agaricomycotina</taxon>
        <taxon>Agaricomycetes</taxon>
        <taxon>Agaricomycetidae</taxon>
        <taxon>Boletales</taxon>
        <taxon>Coniophorineae</taxon>
        <taxon>Coniophoraceae</taxon>
        <taxon>Coniophora</taxon>
    </lineage>
</organism>
<keyword evidence="3" id="KW-1185">Reference proteome</keyword>
<name>A0A5M3MQF1_CONPW</name>
<reference evidence="3" key="1">
    <citation type="journal article" date="2012" name="Science">
        <title>The Paleozoic origin of enzymatic lignin decomposition reconstructed from 31 fungal genomes.</title>
        <authorList>
            <person name="Floudas D."/>
            <person name="Binder M."/>
            <person name="Riley R."/>
            <person name="Barry K."/>
            <person name="Blanchette R.A."/>
            <person name="Henrissat B."/>
            <person name="Martinez A.T."/>
            <person name="Otillar R."/>
            <person name="Spatafora J.W."/>
            <person name="Yadav J.S."/>
            <person name="Aerts A."/>
            <person name="Benoit I."/>
            <person name="Boyd A."/>
            <person name="Carlson A."/>
            <person name="Copeland A."/>
            <person name="Coutinho P.M."/>
            <person name="de Vries R.P."/>
            <person name="Ferreira P."/>
            <person name="Findley K."/>
            <person name="Foster B."/>
            <person name="Gaskell J."/>
            <person name="Glotzer D."/>
            <person name="Gorecki P."/>
            <person name="Heitman J."/>
            <person name="Hesse C."/>
            <person name="Hori C."/>
            <person name="Igarashi K."/>
            <person name="Jurgens J.A."/>
            <person name="Kallen N."/>
            <person name="Kersten P."/>
            <person name="Kohler A."/>
            <person name="Kuees U."/>
            <person name="Kumar T.K.A."/>
            <person name="Kuo A."/>
            <person name="LaButti K."/>
            <person name="Larrondo L.F."/>
            <person name="Lindquist E."/>
            <person name="Ling A."/>
            <person name="Lombard V."/>
            <person name="Lucas S."/>
            <person name="Lundell T."/>
            <person name="Martin R."/>
            <person name="McLaughlin D.J."/>
            <person name="Morgenstern I."/>
            <person name="Morin E."/>
            <person name="Murat C."/>
            <person name="Nagy L.G."/>
            <person name="Nolan M."/>
            <person name="Ohm R.A."/>
            <person name="Patyshakuliyeva A."/>
            <person name="Rokas A."/>
            <person name="Ruiz-Duenas F.J."/>
            <person name="Sabat G."/>
            <person name="Salamov A."/>
            <person name="Samejima M."/>
            <person name="Schmutz J."/>
            <person name="Slot J.C."/>
            <person name="St John F."/>
            <person name="Stenlid J."/>
            <person name="Sun H."/>
            <person name="Sun S."/>
            <person name="Syed K."/>
            <person name="Tsang A."/>
            <person name="Wiebenga A."/>
            <person name="Young D."/>
            <person name="Pisabarro A."/>
            <person name="Eastwood D.C."/>
            <person name="Martin F."/>
            <person name="Cullen D."/>
            <person name="Grigoriev I.V."/>
            <person name="Hibbett D.S."/>
        </authorList>
    </citation>
    <scope>NUCLEOTIDE SEQUENCE [LARGE SCALE GENOMIC DNA]</scope>
    <source>
        <strain evidence="3">RWD-64-598 SS2</strain>
    </source>
</reference>
<evidence type="ECO:0000313" key="3">
    <source>
        <dbReference type="Proteomes" id="UP000053558"/>
    </source>
</evidence>
<dbReference type="Pfam" id="PF20236">
    <property type="entry name" value="DUF6593"/>
    <property type="match status" value="1"/>
</dbReference>
<feature type="domain" description="DUF6593" evidence="1">
    <location>
        <begin position="9"/>
        <end position="161"/>
    </location>
</feature>
<proteinExistence type="predicted"/>
<protein>
    <recommendedName>
        <fullName evidence="1">DUF6593 domain-containing protein</fullName>
    </recommendedName>
</protein>
<dbReference type="OrthoDB" id="3360976at2759"/>
<dbReference type="RefSeq" id="XP_007768759.1">
    <property type="nucleotide sequence ID" value="XM_007770569.1"/>
</dbReference>
<dbReference type="KEGG" id="cput:CONPUDRAFT_165563"/>
<accession>A0A5M3MQF1</accession>
<evidence type="ECO:0000259" key="1">
    <source>
        <dbReference type="Pfam" id="PF20236"/>
    </source>
</evidence>
<dbReference type="EMBL" id="JH711578">
    <property type="protein sequence ID" value="EIW81412.1"/>
    <property type="molecule type" value="Genomic_DNA"/>
</dbReference>
<dbReference type="GeneID" id="19205338"/>
<comment type="caution">
    <text evidence="2">The sequence shown here is derived from an EMBL/GenBank/DDBJ whole genome shotgun (WGS) entry which is preliminary data.</text>
</comment>
<dbReference type="AlphaFoldDB" id="A0A5M3MQF1"/>